<keyword evidence="2" id="KW-1185">Reference proteome</keyword>
<name>A0A2Z2M9K6_THEPR</name>
<dbReference type="AlphaFoldDB" id="A0A2Z2M9K6"/>
<reference evidence="1 2" key="1">
    <citation type="submission" date="2016-03" db="EMBL/GenBank/DDBJ databases">
        <title>Complete genome sequence of Thermococcus profundus strain DT5432.</title>
        <authorList>
            <person name="Oger P.M."/>
        </authorList>
    </citation>
    <scope>NUCLEOTIDE SEQUENCE [LARGE SCALE GENOMIC DNA]</scope>
    <source>
        <strain evidence="1 2">DT 5432</strain>
    </source>
</reference>
<evidence type="ECO:0000313" key="1">
    <source>
        <dbReference type="EMBL" id="ASJ03017.1"/>
    </source>
</evidence>
<evidence type="ECO:0000313" key="2">
    <source>
        <dbReference type="Proteomes" id="UP000250179"/>
    </source>
</evidence>
<evidence type="ECO:0008006" key="3">
    <source>
        <dbReference type="Google" id="ProtNLM"/>
    </source>
</evidence>
<organism evidence="1 2">
    <name type="scientific">Thermococcus profundus</name>
    <dbReference type="NCBI Taxonomy" id="49899"/>
    <lineage>
        <taxon>Archaea</taxon>
        <taxon>Methanobacteriati</taxon>
        <taxon>Methanobacteriota</taxon>
        <taxon>Thermococci</taxon>
        <taxon>Thermococcales</taxon>
        <taxon>Thermococcaceae</taxon>
        <taxon>Thermococcus</taxon>
    </lineage>
</organism>
<accession>A0A2Z2M9K6</accession>
<gene>
    <name evidence="1" type="ORF">A3L09_06980</name>
</gene>
<sequence>MKLGVPKLDELLGDIEPGSTLLMLTVGDLGVDIFFNFLKGNEERAIIFATSQIKHFLLEKRRITKARFITLGEEVSPQNLFETTDLIRNLAKESYIGVFFFQPLFLFHPVEVVQKFFAQLTKIALERRFILLAILDKRFLKEREIAGFEASATHVLEISETISGFTIVWGIRVKKSPSGVSGFYRIEFRDGKVIVGEALG</sequence>
<proteinExistence type="predicted"/>
<protein>
    <recommendedName>
        <fullName evidence="3">KaiC-like domain-containing protein</fullName>
    </recommendedName>
</protein>
<dbReference type="EMBL" id="CP014862">
    <property type="protein sequence ID" value="ASJ03017.1"/>
    <property type="molecule type" value="Genomic_DNA"/>
</dbReference>
<dbReference type="RefSeq" id="WP_088858272.1">
    <property type="nucleotide sequence ID" value="NZ_CP014862.1"/>
</dbReference>
<dbReference type="KEGG" id="tprf:A3L09_06980"/>
<dbReference type="Proteomes" id="UP000250179">
    <property type="component" value="Chromosome"/>
</dbReference>
<dbReference type="OrthoDB" id="100104at2157"/>
<dbReference type="GeneID" id="33320144"/>